<organism evidence="2 3">
    <name type="scientific">Brucella endophytica</name>
    <dbReference type="NCBI Taxonomy" id="1963359"/>
    <lineage>
        <taxon>Bacteria</taxon>
        <taxon>Pseudomonadati</taxon>
        <taxon>Pseudomonadota</taxon>
        <taxon>Alphaproteobacteria</taxon>
        <taxon>Hyphomicrobiales</taxon>
        <taxon>Brucellaceae</taxon>
        <taxon>Brucella/Ochrobactrum group</taxon>
        <taxon>Brucella</taxon>
    </lineage>
</organism>
<evidence type="ECO:0000256" key="1">
    <source>
        <dbReference type="SAM" id="MobiDB-lite"/>
    </source>
</evidence>
<dbReference type="Proteomes" id="UP000646478">
    <property type="component" value="Unassembled WGS sequence"/>
</dbReference>
<proteinExistence type="predicted"/>
<feature type="compositionally biased region" description="Basic and acidic residues" evidence="1">
    <location>
        <begin position="251"/>
        <end position="272"/>
    </location>
</feature>
<name>A0A916SJ89_9HYPH</name>
<accession>A0A916SJ89</accession>
<dbReference type="Gene3D" id="1.10.287.1490">
    <property type="match status" value="1"/>
</dbReference>
<gene>
    <name evidence="2" type="ORF">GCM10011491_32880</name>
</gene>
<feature type="region of interest" description="Disordered" evidence="1">
    <location>
        <begin position="237"/>
        <end position="272"/>
    </location>
</feature>
<reference evidence="2" key="2">
    <citation type="submission" date="2020-09" db="EMBL/GenBank/DDBJ databases">
        <authorList>
            <person name="Sun Q."/>
            <person name="Zhou Y."/>
        </authorList>
    </citation>
    <scope>NUCLEOTIDE SEQUENCE</scope>
    <source>
        <strain evidence="2">CGMCC 1.15082</strain>
    </source>
</reference>
<evidence type="ECO:0000313" key="2">
    <source>
        <dbReference type="EMBL" id="GGB02190.1"/>
    </source>
</evidence>
<keyword evidence="3" id="KW-1185">Reference proteome</keyword>
<dbReference type="AlphaFoldDB" id="A0A916SJ89"/>
<sequence length="272" mass="30669">MLTRRRIESEVPLTLNEIAADKDALRAEHAMTVRKLEMRLRELQEKYNEQKLAFGVNYEKLRQLSQVEREVRELRSRQNEWEETASALATAEQSLGQVKGELQALQSAHHELSNLSDTLRIELAVRETELDKLMGELDDMRHDRRNKEAAQRELSAEAKAAKAELNSERKRNAALEKRLARLLSDLTDAKEKLERREGELAALKKGGAKPSAAAVKMEADLREQIRDLAAEVVAVTAEREGPASPVYQALDEAKDGGGKDSLAKRIRQKKGD</sequence>
<reference evidence="2" key="1">
    <citation type="journal article" date="2014" name="Int. J. Syst. Evol. Microbiol.">
        <title>Complete genome sequence of Corynebacterium casei LMG S-19264T (=DSM 44701T), isolated from a smear-ripened cheese.</title>
        <authorList>
            <consortium name="US DOE Joint Genome Institute (JGI-PGF)"/>
            <person name="Walter F."/>
            <person name="Albersmeier A."/>
            <person name="Kalinowski J."/>
            <person name="Ruckert C."/>
        </authorList>
    </citation>
    <scope>NUCLEOTIDE SEQUENCE</scope>
    <source>
        <strain evidence="2">CGMCC 1.15082</strain>
    </source>
</reference>
<dbReference type="EMBL" id="BMHH01000015">
    <property type="protein sequence ID" value="GGB02190.1"/>
    <property type="molecule type" value="Genomic_DNA"/>
</dbReference>
<comment type="caution">
    <text evidence="2">The sequence shown here is derived from an EMBL/GenBank/DDBJ whole genome shotgun (WGS) entry which is preliminary data.</text>
</comment>
<dbReference type="SUPFAM" id="SSF90257">
    <property type="entry name" value="Myosin rod fragments"/>
    <property type="match status" value="1"/>
</dbReference>
<protein>
    <submittedName>
        <fullName evidence="2">Uncharacterized protein</fullName>
    </submittedName>
</protein>
<evidence type="ECO:0000313" key="3">
    <source>
        <dbReference type="Proteomes" id="UP000646478"/>
    </source>
</evidence>